<evidence type="ECO:0000313" key="2">
    <source>
        <dbReference type="Proteomes" id="UP001164539"/>
    </source>
</evidence>
<proteinExistence type="predicted"/>
<keyword evidence="2" id="KW-1185">Reference proteome</keyword>
<sequence>MRLIGTASTSSSSLQEVTSVSKQYENDVGSSKTNWEEQAQVLRPLVERVVQHYEHYYRAKSRWVKLDVLAMLSPTWRSSLEDAFSWIGGWRPSMSFHLLYSKSGLQLEAKLHDVSRGLPTGDLADLSPIQLTRVDELQRVTLREEKELTEKMAKAQETVTELMSRYPSREKGSGSGIMGNEVKSTIESKKAKLEKIFHRADDLRLRTLKATVDILSPIQAVHFLMAAAEIHLRLHDWGKKTDASSIMVMVTVAVLVRKG</sequence>
<evidence type="ECO:0000313" key="1">
    <source>
        <dbReference type="EMBL" id="KAJ4715193.1"/>
    </source>
</evidence>
<reference evidence="1 2" key="1">
    <citation type="journal article" date="2023" name="Science">
        <title>Complex scaffold remodeling in plant triterpene biosynthesis.</title>
        <authorList>
            <person name="De La Pena R."/>
            <person name="Hodgson H."/>
            <person name="Liu J.C."/>
            <person name="Stephenson M.J."/>
            <person name="Martin A.C."/>
            <person name="Owen C."/>
            <person name="Harkess A."/>
            <person name="Leebens-Mack J."/>
            <person name="Jimenez L.E."/>
            <person name="Osbourn A."/>
            <person name="Sattely E.S."/>
        </authorList>
    </citation>
    <scope>NUCLEOTIDE SEQUENCE [LARGE SCALE GENOMIC DNA]</scope>
    <source>
        <strain evidence="2">cv. JPN11</strain>
        <tissue evidence="1">Leaf</tissue>
    </source>
</reference>
<dbReference type="EMBL" id="CM051400">
    <property type="protein sequence ID" value="KAJ4715193.1"/>
    <property type="molecule type" value="Genomic_DNA"/>
</dbReference>
<dbReference type="Proteomes" id="UP001164539">
    <property type="component" value="Chromosome 7"/>
</dbReference>
<gene>
    <name evidence="1" type="ORF">OWV82_013580</name>
</gene>
<accession>A0ACC1XW64</accession>
<organism evidence="1 2">
    <name type="scientific">Melia azedarach</name>
    <name type="common">Chinaberry tree</name>
    <dbReference type="NCBI Taxonomy" id="155640"/>
    <lineage>
        <taxon>Eukaryota</taxon>
        <taxon>Viridiplantae</taxon>
        <taxon>Streptophyta</taxon>
        <taxon>Embryophyta</taxon>
        <taxon>Tracheophyta</taxon>
        <taxon>Spermatophyta</taxon>
        <taxon>Magnoliopsida</taxon>
        <taxon>eudicotyledons</taxon>
        <taxon>Gunneridae</taxon>
        <taxon>Pentapetalae</taxon>
        <taxon>rosids</taxon>
        <taxon>malvids</taxon>
        <taxon>Sapindales</taxon>
        <taxon>Meliaceae</taxon>
        <taxon>Melia</taxon>
    </lineage>
</organism>
<protein>
    <submittedName>
        <fullName evidence="1">Transcription factor</fullName>
    </submittedName>
</protein>
<comment type="caution">
    <text evidence="1">The sequence shown here is derived from an EMBL/GenBank/DDBJ whole genome shotgun (WGS) entry which is preliminary data.</text>
</comment>
<name>A0ACC1XW64_MELAZ</name>